<organism evidence="1">
    <name type="scientific">marine sediment metagenome</name>
    <dbReference type="NCBI Taxonomy" id="412755"/>
    <lineage>
        <taxon>unclassified sequences</taxon>
        <taxon>metagenomes</taxon>
        <taxon>ecological metagenomes</taxon>
    </lineage>
</organism>
<proteinExistence type="predicted"/>
<name>X1EWG1_9ZZZZ</name>
<gene>
    <name evidence="1" type="ORF">S03H2_04633</name>
</gene>
<sequence>GEKIEIGKDDFIFVEPSELHQFQAGEDGMSIICVVPNEGQPS</sequence>
<evidence type="ECO:0000313" key="1">
    <source>
        <dbReference type="EMBL" id="GAH21484.1"/>
    </source>
</evidence>
<feature type="non-terminal residue" evidence="1">
    <location>
        <position position="1"/>
    </location>
</feature>
<comment type="caution">
    <text evidence="1">The sequence shown here is derived from an EMBL/GenBank/DDBJ whole genome shotgun (WGS) entry which is preliminary data.</text>
</comment>
<reference evidence="1" key="1">
    <citation type="journal article" date="2014" name="Front. Microbiol.">
        <title>High frequency of phylogenetically diverse reductive dehalogenase-homologous genes in deep subseafloor sedimentary metagenomes.</title>
        <authorList>
            <person name="Kawai M."/>
            <person name="Futagami T."/>
            <person name="Toyoda A."/>
            <person name="Takaki Y."/>
            <person name="Nishi S."/>
            <person name="Hori S."/>
            <person name="Arai W."/>
            <person name="Tsubouchi T."/>
            <person name="Morono Y."/>
            <person name="Uchiyama I."/>
            <person name="Ito T."/>
            <person name="Fujiyama A."/>
            <person name="Inagaki F."/>
            <person name="Takami H."/>
        </authorList>
    </citation>
    <scope>NUCLEOTIDE SEQUENCE</scope>
    <source>
        <strain evidence="1">Expedition CK06-06</strain>
    </source>
</reference>
<dbReference type="EMBL" id="BARU01001856">
    <property type="protein sequence ID" value="GAH21484.1"/>
    <property type="molecule type" value="Genomic_DNA"/>
</dbReference>
<dbReference type="Gene3D" id="2.60.120.10">
    <property type="entry name" value="Jelly Rolls"/>
    <property type="match status" value="1"/>
</dbReference>
<protein>
    <submittedName>
        <fullName evidence="1">Uncharacterized protein</fullName>
    </submittedName>
</protein>
<accession>X1EWG1</accession>
<dbReference type="AlphaFoldDB" id="X1EWG1"/>
<dbReference type="InterPro" id="IPR014710">
    <property type="entry name" value="RmlC-like_jellyroll"/>
</dbReference>